<reference evidence="3" key="1">
    <citation type="journal article" date="2011" name="Genome Res.">
        <title>Phylogeny-wide analysis of social amoeba genomes highlights ancient origins for complex intercellular communication.</title>
        <authorList>
            <person name="Heidel A.J."/>
            <person name="Lawal H.M."/>
            <person name="Felder M."/>
            <person name="Schilde C."/>
            <person name="Helps N.R."/>
            <person name="Tunggal B."/>
            <person name="Rivero F."/>
            <person name="John U."/>
            <person name="Schleicher M."/>
            <person name="Eichinger L."/>
            <person name="Platzer M."/>
            <person name="Noegel A.A."/>
            <person name="Schaap P."/>
            <person name="Gloeckner G."/>
        </authorList>
    </citation>
    <scope>NUCLEOTIDE SEQUENCE [LARGE SCALE GENOMIC DNA]</scope>
    <source>
        <strain evidence="3">SH3</strain>
    </source>
</reference>
<accession>F4Q637</accession>
<evidence type="ECO:0000313" key="2">
    <source>
        <dbReference type="EMBL" id="EGG16623.1"/>
    </source>
</evidence>
<feature type="region of interest" description="Disordered" evidence="1">
    <location>
        <begin position="159"/>
        <end position="206"/>
    </location>
</feature>
<dbReference type="Proteomes" id="UP000007797">
    <property type="component" value="Unassembled WGS sequence"/>
</dbReference>
<keyword evidence="3" id="KW-1185">Reference proteome</keyword>
<sequence>MNNLYRYSHCHLYRIEPCTIRLFISTTKSYGTKYSTTTASFASSSAPHDDHLNHSDDTNMSLKDINAMFKKKSDNLFLESSHSFTSRNILNQQEEQEEEKEEEQEENQYISQVNLDDENELNRLFKRENDNIVEDDSSIQDFDLDQDDDLNSVFRKATTNKHASNTKPKNKKTRNIFQEEEDDDDDDDGEQQQQQQRQQRQQQQIDKEFNRKRMQIQSQQIKAIDKNKEMLRMTSRQLHHYPHVKPIPLTFSKDEIKSILESPSNNIQPQITTSTLVEQEKPTIVSSSSDDPISLDLNNYDVEKEEEKHVELSREMERLASMKIEDLYKELFKNKRTGQIDIDEDDIKEMERFSRVSNSSNILDLINHNFTDEDIDRLLNNNENNNNSHNDNDIGCKNKRKNK</sequence>
<name>F4Q637_CACFS</name>
<evidence type="ECO:0000313" key="3">
    <source>
        <dbReference type="Proteomes" id="UP000007797"/>
    </source>
</evidence>
<dbReference type="RefSeq" id="XP_004355097.1">
    <property type="nucleotide sequence ID" value="XM_004355045.1"/>
</dbReference>
<feature type="compositionally biased region" description="Acidic residues" evidence="1">
    <location>
        <begin position="94"/>
        <end position="106"/>
    </location>
</feature>
<feature type="region of interest" description="Disordered" evidence="1">
    <location>
        <begin position="381"/>
        <end position="403"/>
    </location>
</feature>
<feature type="region of interest" description="Disordered" evidence="1">
    <location>
        <begin position="92"/>
        <end position="115"/>
    </location>
</feature>
<feature type="compositionally biased region" description="Low complexity" evidence="1">
    <location>
        <begin position="191"/>
        <end position="204"/>
    </location>
</feature>
<dbReference type="AlphaFoldDB" id="F4Q637"/>
<feature type="compositionally biased region" description="Acidic residues" evidence="1">
    <location>
        <begin position="178"/>
        <end position="190"/>
    </location>
</feature>
<dbReference type="GeneID" id="14869680"/>
<evidence type="ECO:0000256" key="1">
    <source>
        <dbReference type="SAM" id="MobiDB-lite"/>
    </source>
</evidence>
<gene>
    <name evidence="2" type="ORF">DFA_07601</name>
</gene>
<dbReference type="EMBL" id="GL883021">
    <property type="protein sequence ID" value="EGG16623.1"/>
    <property type="molecule type" value="Genomic_DNA"/>
</dbReference>
<protein>
    <submittedName>
        <fullName evidence="2">Uncharacterized protein</fullName>
    </submittedName>
</protein>
<dbReference type="KEGG" id="dfa:DFA_07601"/>
<proteinExistence type="predicted"/>
<organism evidence="2 3">
    <name type="scientific">Cavenderia fasciculata</name>
    <name type="common">Slime mold</name>
    <name type="synonym">Dictyostelium fasciculatum</name>
    <dbReference type="NCBI Taxonomy" id="261658"/>
    <lineage>
        <taxon>Eukaryota</taxon>
        <taxon>Amoebozoa</taxon>
        <taxon>Evosea</taxon>
        <taxon>Eumycetozoa</taxon>
        <taxon>Dictyostelia</taxon>
        <taxon>Acytosteliales</taxon>
        <taxon>Cavenderiaceae</taxon>
        <taxon>Cavenderia</taxon>
    </lineage>
</organism>